<dbReference type="SUPFAM" id="SSF52540">
    <property type="entry name" value="P-loop containing nucleoside triphosphate hydrolases"/>
    <property type="match status" value="1"/>
</dbReference>
<evidence type="ECO:0000256" key="9">
    <source>
        <dbReference type="ARBA" id="ARBA00022989"/>
    </source>
</evidence>
<evidence type="ECO:0000256" key="13">
    <source>
        <dbReference type="SAM" id="Phobius"/>
    </source>
</evidence>
<keyword evidence="2" id="KW-0813">Transport</keyword>
<gene>
    <name evidence="15" type="ORF">F990_02457</name>
</gene>
<reference evidence="15 16" key="1">
    <citation type="submission" date="2013-10" db="EMBL/GenBank/DDBJ databases">
        <title>The Genome Sequence of Acinetobacter tjernbergiae CIP107465.</title>
        <authorList>
            <consortium name="The Broad Institute Genomics Platform"/>
            <consortium name="The Broad Institute Genome Sequencing Center for Infectious Disease"/>
            <person name="Cerqueira G."/>
            <person name="Feldgarden M."/>
            <person name="Courvalin P."/>
            <person name="Grillot-Courvalin C."/>
            <person name="Clermont D."/>
            <person name="Rocha E."/>
            <person name="Yoon E.-J."/>
            <person name="Nemec A."/>
            <person name="Young S.K."/>
            <person name="Zeng Q."/>
            <person name="Gargeya S."/>
            <person name="Fitzgerald M."/>
            <person name="Abouelleil A."/>
            <person name="Alvarado L."/>
            <person name="Berlin A.M."/>
            <person name="Chapman S.B."/>
            <person name="Gainer-Dewar J."/>
            <person name="Goldberg J."/>
            <person name="Gnerre S."/>
            <person name="Griggs A."/>
            <person name="Gujja S."/>
            <person name="Hansen M."/>
            <person name="Howarth C."/>
            <person name="Imamovic A."/>
            <person name="Ireland A."/>
            <person name="Larimer J."/>
            <person name="McCowan C."/>
            <person name="Murphy C."/>
            <person name="Pearson M."/>
            <person name="Poon T.W."/>
            <person name="Priest M."/>
            <person name="Roberts A."/>
            <person name="Saif S."/>
            <person name="Shea T."/>
            <person name="Sykes S."/>
            <person name="Wortman J."/>
            <person name="Nusbaum C."/>
            <person name="Birren B."/>
        </authorList>
    </citation>
    <scope>NUCLEOTIDE SEQUENCE [LARGE SCALE GENOMIC DNA]</scope>
    <source>
        <strain evidence="15 16">CIP 107465</strain>
    </source>
</reference>
<evidence type="ECO:0000256" key="11">
    <source>
        <dbReference type="ARBA" id="ARBA00038388"/>
    </source>
</evidence>
<comment type="subcellular location">
    <subcellularLocation>
        <location evidence="1">Cell inner membrane</location>
        <topology evidence="1">Multi-pass membrane protein</topology>
    </subcellularLocation>
</comment>
<evidence type="ECO:0000256" key="10">
    <source>
        <dbReference type="ARBA" id="ARBA00023136"/>
    </source>
</evidence>
<feature type="transmembrane region" description="Helical" evidence="13">
    <location>
        <begin position="537"/>
        <end position="562"/>
    </location>
</feature>
<dbReference type="Pfam" id="PF12704">
    <property type="entry name" value="MacB_PCD"/>
    <property type="match status" value="1"/>
</dbReference>
<evidence type="ECO:0000256" key="3">
    <source>
        <dbReference type="ARBA" id="ARBA00022475"/>
    </source>
</evidence>
<feature type="domain" description="ABC transporter" evidence="14">
    <location>
        <begin position="13"/>
        <end position="251"/>
    </location>
</feature>
<comment type="similarity">
    <text evidence="11">Belongs to the ABC transporter superfamily. Macrolide exporter (TC 3.A.1.122) family.</text>
</comment>
<keyword evidence="6" id="KW-0547">Nucleotide-binding</keyword>
<protein>
    <recommendedName>
        <fullName evidence="12">Pyoverdine export ATP-binding/permease protein PvdT</fullName>
    </recommendedName>
</protein>
<feature type="transmembrane region" description="Helical" evidence="13">
    <location>
        <begin position="586"/>
        <end position="612"/>
    </location>
</feature>
<dbReference type="AlphaFoldDB" id="V2V1B1"/>
<dbReference type="InterPro" id="IPR025857">
    <property type="entry name" value="MacB_PCD"/>
</dbReference>
<dbReference type="GO" id="GO:0022857">
    <property type="term" value="F:transmembrane transporter activity"/>
    <property type="evidence" value="ECO:0007669"/>
    <property type="project" value="UniProtKB-ARBA"/>
</dbReference>
<dbReference type="InterPro" id="IPR050250">
    <property type="entry name" value="Macrolide_Exporter_MacB"/>
</dbReference>
<dbReference type="RefSeq" id="WP_018677652.1">
    <property type="nucleotide sequence ID" value="NZ_AYEV01000026.1"/>
</dbReference>
<dbReference type="Pfam" id="PF00005">
    <property type="entry name" value="ABC_tran"/>
    <property type="match status" value="1"/>
</dbReference>
<dbReference type="PATRIC" id="fig|1120928.5.peg.2482"/>
<dbReference type="InterPro" id="IPR003838">
    <property type="entry name" value="ABC3_permease_C"/>
</dbReference>
<keyword evidence="7 15" id="KW-0067">ATP-binding</keyword>
<dbReference type="GO" id="GO:0005524">
    <property type="term" value="F:ATP binding"/>
    <property type="evidence" value="ECO:0007669"/>
    <property type="project" value="UniProtKB-KW"/>
</dbReference>
<dbReference type="CDD" id="cd03255">
    <property type="entry name" value="ABC_MJ0796_LolCDE_FtsE"/>
    <property type="match status" value="1"/>
</dbReference>
<keyword evidence="10 13" id="KW-0472">Membrane</keyword>
<keyword evidence="3" id="KW-1003">Cell membrane</keyword>
<dbReference type="Pfam" id="PF02687">
    <property type="entry name" value="FtsX"/>
    <property type="match status" value="1"/>
</dbReference>
<dbReference type="InterPro" id="IPR003439">
    <property type="entry name" value="ABC_transporter-like_ATP-bd"/>
</dbReference>
<evidence type="ECO:0000256" key="12">
    <source>
        <dbReference type="ARBA" id="ARBA00041199"/>
    </source>
</evidence>
<dbReference type="InterPro" id="IPR017911">
    <property type="entry name" value="MacB-like_ATP-bd"/>
</dbReference>
<evidence type="ECO:0000256" key="1">
    <source>
        <dbReference type="ARBA" id="ARBA00004429"/>
    </source>
</evidence>
<evidence type="ECO:0000259" key="14">
    <source>
        <dbReference type="PROSITE" id="PS50893"/>
    </source>
</evidence>
<keyword evidence="8" id="KW-1278">Translocase</keyword>
<dbReference type="Gene3D" id="3.40.50.300">
    <property type="entry name" value="P-loop containing nucleotide triphosphate hydrolases"/>
    <property type="match status" value="1"/>
</dbReference>
<dbReference type="GO" id="GO:0005886">
    <property type="term" value="C:plasma membrane"/>
    <property type="evidence" value="ECO:0007669"/>
    <property type="project" value="UniProtKB-SubCell"/>
</dbReference>
<evidence type="ECO:0000256" key="5">
    <source>
        <dbReference type="ARBA" id="ARBA00022692"/>
    </source>
</evidence>
<dbReference type="FunFam" id="3.40.50.300:FF:000032">
    <property type="entry name" value="Export ABC transporter ATP-binding protein"/>
    <property type="match status" value="1"/>
</dbReference>
<sequence length="663" mass="71307">MTQDQIRSSQPLLEVSNLTREFPAGEGTVQILKGINLKIYAGELVAIVGQSGSGKSTLMNILGCLDKPTAGSYQVSGRETRLLEADELAQLRREYFGFIFQRYHLLGDLSAAGNVEVPAIYAGVDSQLRQQRSAELLSELGLEERLHHRPSQLSGGQQQRVSIARALMNGGDVILADEPTGALDKNSGVEVMRILRELNAKGHTIILVTHDLNVAKNATRIIEISDGNIISDRANVPENADTDLEHQTLQRSPQKKTSAWRSFFDRLGEAFRMALLAMNAHRMRTFLTMLGIIIGIASVVSVVALGNGSQKQILENISSLGTNTISVYQGRGFGDNSRASQVKTLVPADADALAEQPYVDGVSPSANTSVTLRYKDTEASATVNGVSADFFYVKGMAFKSGQAFDKDSVTQRAQDVVIDTNTEKTFFADGTNPVGQVLLLGSVPSRIIGVIDAQQGFMGSSDSLNVYLPYSTVMSRMLGQSNVRSIIVRIKDEYPSSAAENAILTLLEQRHGAQDVFTQNSDSIRETIQQTTATMTLLISAIAVISLVVGGIGVMNIMLVSVTERTQEIGVRMAVGARQSDILQQFLIEAVLVCLLGGVLGVLLSLGIGQIIGHFAKGIIEMSYSTTSIIAAFVCSSLIGIVFGFLPARNAAQLDPVAALARE</sequence>
<accession>V2V1B1</accession>
<dbReference type="eggNOG" id="COG1136">
    <property type="taxonomic scope" value="Bacteria"/>
</dbReference>
<dbReference type="PROSITE" id="PS00211">
    <property type="entry name" value="ABC_TRANSPORTER_1"/>
    <property type="match status" value="1"/>
</dbReference>
<feature type="transmembrane region" description="Helical" evidence="13">
    <location>
        <begin position="286"/>
        <end position="306"/>
    </location>
</feature>
<keyword evidence="4" id="KW-0997">Cell inner membrane</keyword>
<evidence type="ECO:0000313" key="16">
    <source>
        <dbReference type="Proteomes" id="UP000017404"/>
    </source>
</evidence>
<keyword evidence="9 13" id="KW-1133">Transmembrane helix</keyword>
<dbReference type="SMART" id="SM00382">
    <property type="entry name" value="AAA"/>
    <property type="match status" value="1"/>
</dbReference>
<dbReference type="PANTHER" id="PTHR30572">
    <property type="entry name" value="MEMBRANE COMPONENT OF TRANSPORTER-RELATED"/>
    <property type="match status" value="1"/>
</dbReference>
<dbReference type="Proteomes" id="UP000017404">
    <property type="component" value="Unassembled WGS sequence"/>
</dbReference>
<keyword evidence="16" id="KW-1185">Reference proteome</keyword>
<dbReference type="GO" id="GO:1902495">
    <property type="term" value="C:transmembrane transporter complex"/>
    <property type="evidence" value="ECO:0007669"/>
    <property type="project" value="UniProtKB-ARBA"/>
</dbReference>
<evidence type="ECO:0000256" key="4">
    <source>
        <dbReference type="ARBA" id="ARBA00022519"/>
    </source>
</evidence>
<dbReference type="InterPro" id="IPR017871">
    <property type="entry name" value="ABC_transporter-like_CS"/>
</dbReference>
<feature type="transmembrane region" description="Helical" evidence="13">
    <location>
        <begin position="624"/>
        <end position="646"/>
    </location>
</feature>
<dbReference type="eggNOG" id="COG0577">
    <property type="taxonomic scope" value="Bacteria"/>
</dbReference>
<dbReference type="PROSITE" id="PS50893">
    <property type="entry name" value="ABC_TRANSPORTER_2"/>
    <property type="match status" value="1"/>
</dbReference>
<evidence type="ECO:0000256" key="6">
    <source>
        <dbReference type="ARBA" id="ARBA00022741"/>
    </source>
</evidence>
<dbReference type="OrthoDB" id="9770036at2"/>
<dbReference type="PANTHER" id="PTHR30572:SF14">
    <property type="entry name" value="MACROLIDE EXPORT ATP-BINDING_PERMEASE PROTEIN MACB"/>
    <property type="match status" value="1"/>
</dbReference>
<dbReference type="InterPro" id="IPR003593">
    <property type="entry name" value="AAA+_ATPase"/>
</dbReference>
<keyword evidence="5 13" id="KW-0812">Transmembrane</keyword>
<evidence type="ECO:0000256" key="7">
    <source>
        <dbReference type="ARBA" id="ARBA00022840"/>
    </source>
</evidence>
<comment type="caution">
    <text evidence="15">The sequence shown here is derived from an EMBL/GenBank/DDBJ whole genome shotgun (WGS) entry which is preliminary data.</text>
</comment>
<dbReference type="InterPro" id="IPR027417">
    <property type="entry name" value="P-loop_NTPase"/>
</dbReference>
<proteinExistence type="inferred from homology"/>
<organism evidence="15 16">
    <name type="scientific">Acinetobacter tjernbergiae DSM 14971 = CIP 107465</name>
    <dbReference type="NCBI Taxonomy" id="1120928"/>
    <lineage>
        <taxon>Bacteria</taxon>
        <taxon>Pseudomonadati</taxon>
        <taxon>Pseudomonadota</taxon>
        <taxon>Gammaproteobacteria</taxon>
        <taxon>Moraxellales</taxon>
        <taxon>Moraxellaceae</taxon>
        <taxon>Acinetobacter</taxon>
    </lineage>
</organism>
<name>V2V1B1_9GAMM</name>
<dbReference type="GO" id="GO:0016887">
    <property type="term" value="F:ATP hydrolysis activity"/>
    <property type="evidence" value="ECO:0007669"/>
    <property type="project" value="InterPro"/>
</dbReference>
<dbReference type="STRING" id="202955.GCA_000759995_02404"/>
<evidence type="ECO:0000256" key="8">
    <source>
        <dbReference type="ARBA" id="ARBA00022967"/>
    </source>
</evidence>
<evidence type="ECO:0000313" key="15">
    <source>
        <dbReference type="EMBL" id="ESK54715.1"/>
    </source>
</evidence>
<dbReference type="EMBL" id="AYEV01000026">
    <property type="protein sequence ID" value="ESK54715.1"/>
    <property type="molecule type" value="Genomic_DNA"/>
</dbReference>
<evidence type="ECO:0000256" key="2">
    <source>
        <dbReference type="ARBA" id="ARBA00022448"/>
    </source>
</evidence>